<evidence type="ECO:0000313" key="1">
    <source>
        <dbReference type="EMBL" id="KAG8069617.1"/>
    </source>
</evidence>
<gene>
    <name evidence="1" type="ORF">GUJ93_ZPchr0006g43129</name>
</gene>
<accession>A0A8J5VGL5</accession>
<dbReference type="EMBL" id="JAAALK010000283">
    <property type="protein sequence ID" value="KAG8069617.1"/>
    <property type="molecule type" value="Genomic_DNA"/>
</dbReference>
<dbReference type="PANTHER" id="PTHR47169:SF2">
    <property type="entry name" value="OS01G0541250 PROTEIN"/>
    <property type="match status" value="1"/>
</dbReference>
<reference evidence="1" key="1">
    <citation type="journal article" date="2021" name="bioRxiv">
        <title>Whole Genome Assembly and Annotation of Northern Wild Rice, Zizania palustris L., Supports a Whole Genome Duplication in the Zizania Genus.</title>
        <authorList>
            <person name="Haas M."/>
            <person name="Kono T."/>
            <person name="Macchietto M."/>
            <person name="Millas R."/>
            <person name="McGilp L."/>
            <person name="Shao M."/>
            <person name="Duquette J."/>
            <person name="Hirsch C.N."/>
            <person name="Kimball J."/>
        </authorList>
    </citation>
    <scope>NUCLEOTIDE SEQUENCE</scope>
    <source>
        <tissue evidence="1">Fresh leaf tissue</tissue>
    </source>
</reference>
<comment type="caution">
    <text evidence="1">The sequence shown here is derived from an EMBL/GenBank/DDBJ whole genome shotgun (WGS) entry which is preliminary data.</text>
</comment>
<keyword evidence="2" id="KW-1185">Reference proteome</keyword>
<dbReference type="Proteomes" id="UP000729402">
    <property type="component" value="Unassembled WGS sequence"/>
</dbReference>
<name>A0A8J5VGL5_ZIZPA</name>
<sequence length="225" mass="25801">MVLVAQTRPRKNQEGVWTFDGKIGMFPFIFKEPALRSSRNRERGTMVTKAMTSVTKEVSRNFLVNKVLPAIKEKWPAEERGVPIYIQQDNAKTHIDVNDAQFVQVAQADGWNIHLMCQPPNSPDLNVLDLGFFAAIQSLFHKGTPNNVEQIVKGIERAYEEYPLDKCNRIFLTQQACMMEVMKTNGGHNYDVPHMKKKRLEMEGRLPTTLECTVDIYNKALQFLE</sequence>
<evidence type="ECO:0008006" key="3">
    <source>
        <dbReference type="Google" id="ProtNLM"/>
    </source>
</evidence>
<dbReference type="PANTHER" id="PTHR47169">
    <property type="entry name" value="OS01G0541250 PROTEIN"/>
    <property type="match status" value="1"/>
</dbReference>
<proteinExistence type="predicted"/>
<evidence type="ECO:0000313" key="2">
    <source>
        <dbReference type="Proteomes" id="UP000729402"/>
    </source>
</evidence>
<dbReference type="AlphaFoldDB" id="A0A8J5VGL5"/>
<dbReference type="OrthoDB" id="672555at2759"/>
<protein>
    <recommendedName>
        <fullName evidence="3">Transposase</fullName>
    </recommendedName>
</protein>
<organism evidence="1 2">
    <name type="scientific">Zizania palustris</name>
    <name type="common">Northern wild rice</name>
    <dbReference type="NCBI Taxonomy" id="103762"/>
    <lineage>
        <taxon>Eukaryota</taxon>
        <taxon>Viridiplantae</taxon>
        <taxon>Streptophyta</taxon>
        <taxon>Embryophyta</taxon>
        <taxon>Tracheophyta</taxon>
        <taxon>Spermatophyta</taxon>
        <taxon>Magnoliopsida</taxon>
        <taxon>Liliopsida</taxon>
        <taxon>Poales</taxon>
        <taxon>Poaceae</taxon>
        <taxon>BOP clade</taxon>
        <taxon>Oryzoideae</taxon>
        <taxon>Oryzeae</taxon>
        <taxon>Zizaniinae</taxon>
        <taxon>Zizania</taxon>
    </lineage>
</organism>
<reference evidence="1" key="2">
    <citation type="submission" date="2021-02" db="EMBL/GenBank/DDBJ databases">
        <authorList>
            <person name="Kimball J.A."/>
            <person name="Haas M.W."/>
            <person name="Macchietto M."/>
            <person name="Kono T."/>
            <person name="Duquette J."/>
            <person name="Shao M."/>
        </authorList>
    </citation>
    <scope>NUCLEOTIDE SEQUENCE</scope>
    <source>
        <tissue evidence="1">Fresh leaf tissue</tissue>
    </source>
</reference>